<organism evidence="1 2">
    <name type="scientific">Trichonephila clavata</name>
    <name type="common">Joro spider</name>
    <name type="synonym">Nephila clavata</name>
    <dbReference type="NCBI Taxonomy" id="2740835"/>
    <lineage>
        <taxon>Eukaryota</taxon>
        <taxon>Metazoa</taxon>
        <taxon>Ecdysozoa</taxon>
        <taxon>Arthropoda</taxon>
        <taxon>Chelicerata</taxon>
        <taxon>Arachnida</taxon>
        <taxon>Araneae</taxon>
        <taxon>Araneomorphae</taxon>
        <taxon>Entelegynae</taxon>
        <taxon>Araneoidea</taxon>
        <taxon>Nephilidae</taxon>
        <taxon>Trichonephila</taxon>
    </lineage>
</organism>
<sequence>MFSLIVLIYASEKEKNISTSTEHTTSVVDANCSPTFNDQETAEALGHHSTDESKLVFNREDKNIGRQTRNLVKSCHFSANNQLFNDPITSSELLCAIRQLNPKKSPGPDDIHGQFLANIEQHAQESVLHIFNLSWREKNISTQPEHTNSIVDANSSPTVNDQMIAEALGHYYTDESKLVFNREDKKIGRQTRNLIKSRHWPANNQLFNDPITSS</sequence>
<evidence type="ECO:0000313" key="1">
    <source>
        <dbReference type="EMBL" id="GFQ99551.1"/>
    </source>
</evidence>
<protein>
    <submittedName>
        <fullName evidence="1">Uncharacterized protein</fullName>
    </submittedName>
</protein>
<dbReference type="EMBL" id="BMAO01025019">
    <property type="protein sequence ID" value="GFQ99551.1"/>
    <property type="molecule type" value="Genomic_DNA"/>
</dbReference>
<gene>
    <name evidence="1" type="ORF">TNCT_660401</name>
</gene>
<name>A0A8X6G9L5_TRICU</name>
<evidence type="ECO:0000313" key="2">
    <source>
        <dbReference type="Proteomes" id="UP000887116"/>
    </source>
</evidence>
<reference evidence="1" key="1">
    <citation type="submission" date="2020-07" db="EMBL/GenBank/DDBJ databases">
        <title>Multicomponent nature underlies the extraordinary mechanical properties of spider dragline silk.</title>
        <authorList>
            <person name="Kono N."/>
            <person name="Nakamura H."/>
            <person name="Mori M."/>
            <person name="Yoshida Y."/>
            <person name="Ohtoshi R."/>
            <person name="Malay A.D."/>
            <person name="Moran D.A.P."/>
            <person name="Tomita M."/>
            <person name="Numata K."/>
            <person name="Arakawa K."/>
        </authorList>
    </citation>
    <scope>NUCLEOTIDE SEQUENCE</scope>
</reference>
<dbReference type="Proteomes" id="UP000887116">
    <property type="component" value="Unassembled WGS sequence"/>
</dbReference>
<accession>A0A8X6G9L5</accession>
<dbReference type="AlphaFoldDB" id="A0A8X6G9L5"/>
<comment type="caution">
    <text evidence="1">The sequence shown here is derived from an EMBL/GenBank/DDBJ whole genome shotgun (WGS) entry which is preliminary data.</text>
</comment>
<keyword evidence="2" id="KW-1185">Reference proteome</keyword>
<proteinExistence type="predicted"/>
<dbReference type="OrthoDB" id="6115992at2759"/>